<proteinExistence type="inferred from homology"/>
<dbReference type="KEGG" id="bbev:BBEV_0510"/>
<dbReference type="InterPro" id="IPR024046">
    <property type="entry name" value="Flagellar_assmbl_FliW_dom_sf"/>
</dbReference>
<evidence type="ECO:0000313" key="5">
    <source>
        <dbReference type="EMBL" id="AOM81903.1"/>
    </source>
</evidence>
<reference evidence="5 6" key="1">
    <citation type="submission" date="2015-08" db="EMBL/GenBank/DDBJ databases">
        <title>The complete genome sequence of Bacillus beveridgei MLTeJB.</title>
        <authorList>
            <person name="Hanson T.E."/>
            <person name="Mesa C."/>
            <person name="Basesman S.M."/>
            <person name="Oremland R.S."/>
        </authorList>
    </citation>
    <scope>NUCLEOTIDE SEQUENCE [LARGE SCALE GENOMIC DNA]</scope>
    <source>
        <strain evidence="5 6">MLTeJB</strain>
    </source>
</reference>
<comment type="similarity">
    <text evidence="4">Belongs to the FliW family.</text>
</comment>
<name>A0A1D7QSD1_9BACI</name>
<evidence type="ECO:0000256" key="3">
    <source>
        <dbReference type="ARBA" id="ARBA00022845"/>
    </source>
</evidence>
<dbReference type="RefSeq" id="WP_069364031.1">
    <property type="nucleotide sequence ID" value="NZ_CP012502.1"/>
</dbReference>
<dbReference type="HAMAP" id="MF_01185">
    <property type="entry name" value="FliW"/>
    <property type="match status" value="1"/>
</dbReference>
<dbReference type="PANTHER" id="PTHR39190:SF1">
    <property type="entry name" value="FLAGELLAR ASSEMBLY FACTOR FLIW"/>
    <property type="match status" value="1"/>
</dbReference>
<protein>
    <recommendedName>
        <fullName evidence="4">Flagellar assembly factor FliW</fullName>
    </recommendedName>
</protein>
<dbReference type="OrthoDB" id="9801235at2"/>
<comment type="function">
    <text evidence="4">Acts as an anti-CsrA protein, binds CsrA and prevents it from repressing translation of its target genes, one of which is flagellin. Binds to flagellin and participates in the assembly of the flagellum.</text>
</comment>
<evidence type="ECO:0000313" key="6">
    <source>
        <dbReference type="Proteomes" id="UP000094463"/>
    </source>
</evidence>
<dbReference type="AlphaFoldDB" id="A0A1D7QSD1"/>
<dbReference type="EMBL" id="CP012502">
    <property type="protein sequence ID" value="AOM81903.1"/>
    <property type="molecule type" value="Genomic_DNA"/>
</dbReference>
<gene>
    <name evidence="4 5" type="primary">fliW</name>
    <name evidence="5" type="ORF">BBEV_0510</name>
</gene>
<dbReference type="Proteomes" id="UP000094463">
    <property type="component" value="Chromosome"/>
</dbReference>
<organism evidence="5 6">
    <name type="scientific">Salisediminibacterium beveridgei</name>
    <dbReference type="NCBI Taxonomy" id="632773"/>
    <lineage>
        <taxon>Bacteria</taxon>
        <taxon>Bacillati</taxon>
        <taxon>Bacillota</taxon>
        <taxon>Bacilli</taxon>
        <taxon>Bacillales</taxon>
        <taxon>Bacillaceae</taxon>
        <taxon>Salisediminibacterium</taxon>
    </lineage>
</organism>
<keyword evidence="4" id="KW-0143">Chaperone</keyword>
<sequence length="148" mass="16535">MLIETKYSGELEINENNIVTFDQGIPSFETETRFILLPFSNEPSPFYVLQSVETPGLALVVMTPFSFFPDYEVKLSDQTLEDLKIEDENDVALLVVLTLKDTLEASTANLRGPVVINSKKQLGKQIALSQPDLHTRHALKPLTAKKEG</sequence>
<comment type="subunit">
    <text evidence="4">Interacts with translational regulator CsrA and flagellin(s).</text>
</comment>
<comment type="subcellular location">
    <subcellularLocation>
        <location evidence="4">Cytoplasm</location>
    </subcellularLocation>
</comment>
<dbReference type="PATRIC" id="fig|632773.3.peg.550"/>
<dbReference type="PANTHER" id="PTHR39190">
    <property type="entry name" value="FLAGELLAR ASSEMBLY FACTOR FLIW"/>
    <property type="match status" value="1"/>
</dbReference>
<evidence type="ECO:0000256" key="1">
    <source>
        <dbReference type="ARBA" id="ARBA00022490"/>
    </source>
</evidence>
<accession>A0A1D7QSD1</accession>
<dbReference type="Pfam" id="PF02623">
    <property type="entry name" value="FliW"/>
    <property type="match status" value="1"/>
</dbReference>
<keyword evidence="3 4" id="KW-0810">Translation regulation</keyword>
<dbReference type="SUPFAM" id="SSF141457">
    <property type="entry name" value="BH3618-like"/>
    <property type="match status" value="1"/>
</dbReference>
<evidence type="ECO:0000256" key="2">
    <source>
        <dbReference type="ARBA" id="ARBA00022795"/>
    </source>
</evidence>
<dbReference type="InterPro" id="IPR003775">
    <property type="entry name" value="Flagellar_assembly_factor_FliW"/>
</dbReference>
<evidence type="ECO:0000256" key="4">
    <source>
        <dbReference type="HAMAP-Rule" id="MF_01185"/>
    </source>
</evidence>
<dbReference type="GO" id="GO:0006417">
    <property type="term" value="P:regulation of translation"/>
    <property type="evidence" value="ECO:0007669"/>
    <property type="project" value="UniProtKB-KW"/>
</dbReference>
<keyword evidence="6" id="KW-1185">Reference proteome</keyword>
<keyword evidence="5" id="KW-0966">Cell projection</keyword>
<dbReference type="GO" id="GO:0044780">
    <property type="term" value="P:bacterial-type flagellum assembly"/>
    <property type="evidence" value="ECO:0007669"/>
    <property type="project" value="UniProtKB-UniRule"/>
</dbReference>
<dbReference type="NCBIfam" id="NF009793">
    <property type="entry name" value="PRK13285.1-1"/>
    <property type="match status" value="1"/>
</dbReference>
<dbReference type="STRING" id="632773.BBEV_0510"/>
<keyword evidence="5" id="KW-0282">Flagellum</keyword>
<keyword evidence="5" id="KW-0969">Cilium</keyword>
<keyword evidence="1 4" id="KW-0963">Cytoplasm</keyword>
<dbReference type="GO" id="GO:0005737">
    <property type="term" value="C:cytoplasm"/>
    <property type="evidence" value="ECO:0007669"/>
    <property type="project" value="UniProtKB-SubCell"/>
</dbReference>
<dbReference type="Gene3D" id="2.30.290.10">
    <property type="entry name" value="BH3618-like"/>
    <property type="match status" value="1"/>
</dbReference>
<keyword evidence="2 4" id="KW-1005">Bacterial flagellum biogenesis</keyword>